<dbReference type="PANTHER" id="PTHR28613">
    <property type="entry name" value="SI:CH211-232M10.4-RELATED"/>
    <property type="match status" value="1"/>
</dbReference>
<proteinExistence type="predicted"/>
<dbReference type="InParanoid" id="A0A4W3IAW4"/>
<feature type="transmembrane region" description="Helical" evidence="1">
    <location>
        <begin position="45"/>
        <end position="64"/>
    </location>
</feature>
<dbReference type="Ensembl" id="ENSCMIT00000027755.1">
    <property type="protein sequence ID" value="ENSCMIP00000027319.1"/>
    <property type="gene ID" value="ENSCMIG00000011901.1"/>
</dbReference>
<dbReference type="PANTHER" id="PTHR28613:SF5">
    <property type="entry name" value="TRANSMEMBRANE PROTEIN 238"/>
    <property type="match status" value="1"/>
</dbReference>
<protein>
    <submittedName>
        <fullName evidence="2">Transmembrane protein 238a</fullName>
    </submittedName>
</protein>
<reference evidence="3" key="3">
    <citation type="journal article" date="2014" name="Nature">
        <title>Elephant shark genome provides unique insights into gnathostome evolution.</title>
        <authorList>
            <consortium name="International Elephant Shark Genome Sequencing Consortium"/>
            <person name="Venkatesh B."/>
            <person name="Lee A.P."/>
            <person name="Ravi V."/>
            <person name="Maurya A.K."/>
            <person name="Lian M.M."/>
            <person name="Swann J.B."/>
            <person name="Ohta Y."/>
            <person name="Flajnik M.F."/>
            <person name="Sutoh Y."/>
            <person name="Kasahara M."/>
            <person name="Hoon S."/>
            <person name="Gangu V."/>
            <person name="Roy S.W."/>
            <person name="Irimia M."/>
            <person name="Korzh V."/>
            <person name="Kondrychyn I."/>
            <person name="Lim Z.W."/>
            <person name="Tay B.H."/>
            <person name="Tohari S."/>
            <person name="Kong K.W."/>
            <person name="Ho S."/>
            <person name="Lorente-Galdos B."/>
            <person name="Quilez J."/>
            <person name="Marques-Bonet T."/>
            <person name="Raney B.J."/>
            <person name="Ingham P.W."/>
            <person name="Tay A."/>
            <person name="Hillier L.W."/>
            <person name="Minx P."/>
            <person name="Boehm T."/>
            <person name="Wilson R.K."/>
            <person name="Brenner S."/>
            <person name="Warren W.C."/>
        </authorList>
    </citation>
    <scope>NUCLEOTIDE SEQUENCE [LARGE SCALE GENOMIC DNA]</scope>
</reference>
<dbReference type="GeneTree" id="ENSGT00940000162720"/>
<feature type="transmembrane region" description="Helical" evidence="1">
    <location>
        <begin position="12"/>
        <end position="33"/>
    </location>
</feature>
<evidence type="ECO:0000313" key="3">
    <source>
        <dbReference type="Proteomes" id="UP000314986"/>
    </source>
</evidence>
<organism evidence="2 3">
    <name type="scientific">Callorhinchus milii</name>
    <name type="common">Ghost shark</name>
    <dbReference type="NCBI Taxonomy" id="7868"/>
    <lineage>
        <taxon>Eukaryota</taxon>
        <taxon>Metazoa</taxon>
        <taxon>Chordata</taxon>
        <taxon>Craniata</taxon>
        <taxon>Vertebrata</taxon>
        <taxon>Chondrichthyes</taxon>
        <taxon>Holocephali</taxon>
        <taxon>Chimaeriformes</taxon>
        <taxon>Callorhinchidae</taxon>
        <taxon>Callorhinchus</taxon>
    </lineage>
</organism>
<sequence>MACTGLGRCKVALWFAVVLDILGLIALLVGIFAKLQREGRDFGDLLIYTGAIVVFVSLIGWVFWYTGNIEISWEELESDYQLKDNRLNRIVRKISRPTYHVVETSQNASQDKMSNGLTVFSWAKTVANCTQ</sequence>
<keyword evidence="1" id="KW-0812">Transmembrane</keyword>
<dbReference type="Proteomes" id="UP000314986">
    <property type="component" value="Unassembled WGS sequence"/>
</dbReference>
<evidence type="ECO:0000313" key="2">
    <source>
        <dbReference type="Ensembl" id="ENSCMIP00000027319.1"/>
    </source>
</evidence>
<keyword evidence="1" id="KW-0472">Membrane</keyword>
<reference evidence="2" key="4">
    <citation type="submission" date="2025-08" db="UniProtKB">
        <authorList>
            <consortium name="Ensembl"/>
        </authorList>
    </citation>
    <scope>IDENTIFICATION</scope>
</reference>
<keyword evidence="1" id="KW-1133">Transmembrane helix</keyword>
<reference evidence="2" key="5">
    <citation type="submission" date="2025-09" db="UniProtKB">
        <authorList>
            <consortium name="Ensembl"/>
        </authorList>
    </citation>
    <scope>IDENTIFICATION</scope>
</reference>
<dbReference type="AlphaFoldDB" id="A0A4W3IAW4"/>
<reference evidence="3" key="2">
    <citation type="journal article" date="2007" name="PLoS Biol.">
        <title>Survey sequencing and comparative analysis of the elephant shark (Callorhinchus milii) genome.</title>
        <authorList>
            <person name="Venkatesh B."/>
            <person name="Kirkness E.F."/>
            <person name="Loh Y.H."/>
            <person name="Halpern A.L."/>
            <person name="Lee A.P."/>
            <person name="Johnson J."/>
            <person name="Dandona N."/>
            <person name="Viswanathan L.D."/>
            <person name="Tay A."/>
            <person name="Venter J.C."/>
            <person name="Strausberg R.L."/>
            <person name="Brenner S."/>
        </authorList>
    </citation>
    <scope>NUCLEOTIDE SEQUENCE [LARGE SCALE GENOMIC DNA]</scope>
</reference>
<dbReference type="OMA" id="CHYKIAT"/>
<reference evidence="3" key="1">
    <citation type="journal article" date="2006" name="Science">
        <title>Ancient noncoding elements conserved in the human genome.</title>
        <authorList>
            <person name="Venkatesh B."/>
            <person name="Kirkness E.F."/>
            <person name="Loh Y.H."/>
            <person name="Halpern A.L."/>
            <person name="Lee A.P."/>
            <person name="Johnson J."/>
            <person name="Dandona N."/>
            <person name="Viswanathan L.D."/>
            <person name="Tay A."/>
            <person name="Venter J.C."/>
            <person name="Strausberg R.L."/>
            <person name="Brenner S."/>
        </authorList>
    </citation>
    <scope>NUCLEOTIDE SEQUENCE [LARGE SCALE GENOMIC DNA]</scope>
</reference>
<name>A0A4W3IAW4_CALMI</name>
<dbReference type="Pfam" id="PF15125">
    <property type="entry name" value="TMEM238"/>
    <property type="match status" value="1"/>
</dbReference>
<dbReference type="STRING" id="7868.ENSCMIP00000027319"/>
<accession>A0A4W3IAW4</accession>
<dbReference type="InterPro" id="IPR029365">
    <property type="entry name" value="TMEM238"/>
</dbReference>
<evidence type="ECO:0000256" key="1">
    <source>
        <dbReference type="SAM" id="Phobius"/>
    </source>
</evidence>
<keyword evidence="3" id="KW-1185">Reference proteome</keyword>